<dbReference type="SMART" id="SM00249">
    <property type="entry name" value="PHD"/>
    <property type="match status" value="1"/>
</dbReference>
<keyword evidence="4" id="KW-0862">Zinc</keyword>
<evidence type="ECO:0000259" key="7">
    <source>
        <dbReference type="PROSITE" id="PS50016"/>
    </source>
</evidence>
<dbReference type="Gene3D" id="3.30.40.10">
    <property type="entry name" value="Zinc/RING finger domain, C3HC4 (zinc finger)"/>
    <property type="match status" value="1"/>
</dbReference>
<reference evidence="8 9" key="1">
    <citation type="submission" date="2024-05" db="EMBL/GenBank/DDBJ databases">
        <title>Long read based assembly of the Candida bracarensis genome reveals expanded adhesin content.</title>
        <authorList>
            <person name="Marcet-Houben M."/>
            <person name="Ksiezopolska E."/>
            <person name="Gabaldon T."/>
        </authorList>
    </citation>
    <scope>NUCLEOTIDE SEQUENCE [LARGE SCALE GENOMIC DNA]</scope>
    <source>
        <strain evidence="8 9">CBM6</strain>
    </source>
</reference>
<dbReference type="InterPro" id="IPR019786">
    <property type="entry name" value="Zinc_finger_PHD-type_CS"/>
</dbReference>
<dbReference type="InterPro" id="IPR001965">
    <property type="entry name" value="Znf_PHD"/>
</dbReference>
<evidence type="ECO:0000256" key="6">
    <source>
        <dbReference type="PROSITE-ProRule" id="PRU00146"/>
    </source>
</evidence>
<dbReference type="InterPro" id="IPR019787">
    <property type="entry name" value="Znf_PHD-finger"/>
</dbReference>
<feature type="domain" description="PHD-type" evidence="7">
    <location>
        <begin position="23"/>
        <end position="73"/>
    </location>
</feature>
<dbReference type="PROSITE" id="PS50016">
    <property type="entry name" value="ZF_PHD_2"/>
    <property type="match status" value="1"/>
</dbReference>
<keyword evidence="5" id="KW-0539">Nucleus</keyword>
<evidence type="ECO:0000256" key="4">
    <source>
        <dbReference type="ARBA" id="ARBA00022833"/>
    </source>
</evidence>
<keyword evidence="9" id="KW-1185">Reference proteome</keyword>
<sequence>MSYLPEWCPPYSSRKHDAITGEEVYCICKKPDNGELMVGCDGCDDWFHFRCMKLSENYRHLVESFICPYCAAGITGPGPKENGEYPRSMWKRKCRVPECYDPCAANSKYCTEEHGKMYMQGLLERIQIKSNSTFKYSGENDKQLIGQILDSTDRDLTRLKIFGSKSYIDQDIQRVDENSHLYDTIIANDKCYNDLMNTHKEIENEKIPEMREKLRQLDSYLEWIDKVNELINSLDNVNPAVEEVANNKGKRKKKKSTKKKVRKSICGYCKNIMTVPCEPATFVEQYTKNMTELSENNKIQDVCVKMRCNKHSDWAIMSSEKYSRQIMSQEAYLKRLELSIATRKRQLNINYFEQLLKTKA</sequence>
<gene>
    <name evidence="8" type="ORF">RNJ44_04126</name>
</gene>
<dbReference type="InterPro" id="IPR011011">
    <property type="entry name" value="Znf_FYVE_PHD"/>
</dbReference>
<keyword evidence="2" id="KW-0479">Metal-binding</keyword>
<comment type="subcellular location">
    <subcellularLocation>
        <location evidence="1">Nucleus</location>
    </subcellularLocation>
</comment>
<evidence type="ECO:0000313" key="9">
    <source>
        <dbReference type="Proteomes" id="UP001623330"/>
    </source>
</evidence>
<dbReference type="InterPro" id="IPR037869">
    <property type="entry name" value="Spp1/CFP1"/>
</dbReference>
<evidence type="ECO:0000256" key="5">
    <source>
        <dbReference type="ARBA" id="ARBA00023242"/>
    </source>
</evidence>
<dbReference type="Proteomes" id="UP001623330">
    <property type="component" value="Unassembled WGS sequence"/>
</dbReference>
<evidence type="ECO:0000256" key="1">
    <source>
        <dbReference type="ARBA" id="ARBA00004123"/>
    </source>
</evidence>
<evidence type="ECO:0000256" key="3">
    <source>
        <dbReference type="ARBA" id="ARBA00022771"/>
    </source>
</evidence>
<protein>
    <submittedName>
        <fullName evidence="8">COMPASS component SPP1</fullName>
    </submittedName>
</protein>
<dbReference type="InterPro" id="IPR013083">
    <property type="entry name" value="Znf_RING/FYVE/PHD"/>
</dbReference>
<evidence type="ECO:0000256" key="2">
    <source>
        <dbReference type="ARBA" id="ARBA00022723"/>
    </source>
</evidence>
<accession>A0ABR4NU05</accession>
<dbReference type="SUPFAM" id="SSF57903">
    <property type="entry name" value="FYVE/PHD zinc finger"/>
    <property type="match status" value="1"/>
</dbReference>
<dbReference type="EMBL" id="JBEVYD010000005">
    <property type="protein sequence ID" value="KAL3232210.1"/>
    <property type="molecule type" value="Genomic_DNA"/>
</dbReference>
<organism evidence="8 9">
    <name type="scientific">Nakaseomyces bracarensis</name>
    <dbReference type="NCBI Taxonomy" id="273131"/>
    <lineage>
        <taxon>Eukaryota</taxon>
        <taxon>Fungi</taxon>
        <taxon>Dikarya</taxon>
        <taxon>Ascomycota</taxon>
        <taxon>Saccharomycotina</taxon>
        <taxon>Saccharomycetes</taxon>
        <taxon>Saccharomycetales</taxon>
        <taxon>Saccharomycetaceae</taxon>
        <taxon>Nakaseomyces</taxon>
    </lineage>
</organism>
<name>A0ABR4NU05_9SACH</name>
<dbReference type="PANTHER" id="PTHR46174">
    <property type="entry name" value="CXXC-TYPE ZINC FINGER PROTEIN 1"/>
    <property type="match status" value="1"/>
</dbReference>
<dbReference type="PANTHER" id="PTHR46174:SF1">
    <property type="entry name" value="CXXC-TYPE ZINC FINGER PROTEIN 1"/>
    <property type="match status" value="1"/>
</dbReference>
<dbReference type="Pfam" id="PF00628">
    <property type="entry name" value="PHD"/>
    <property type="match status" value="1"/>
</dbReference>
<dbReference type="PROSITE" id="PS01359">
    <property type="entry name" value="ZF_PHD_1"/>
    <property type="match status" value="1"/>
</dbReference>
<evidence type="ECO:0000313" key="8">
    <source>
        <dbReference type="EMBL" id="KAL3232210.1"/>
    </source>
</evidence>
<comment type="caution">
    <text evidence="8">The sequence shown here is derived from an EMBL/GenBank/DDBJ whole genome shotgun (WGS) entry which is preliminary data.</text>
</comment>
<proteinExistence type="predicted"/>
<keyword evidence="3 6" id="KW-0863">Zinc-finger</keyword>